<dbReference type="RefSeq" id="WP_131180483.1">
    <property type="nucleotide sequence ID" value="NZ_QJUI01000010.1"/>
</dbReference>
<keyword evidence="1" id="KW-0472">Membrane</keyword>
<protein>
    <submittedName>
        <fullName evidence="2">Uncharacterized protein</fullName>
    </submittedName>
</protein>
<dbReference type="EMBL" id="QJUI01000010">
    <property type="protein sequence ID" value="TBU79370.1"/>
    <property type="molecule type" value="Genomic_DNA"/>
</dbReference>
<name>A0A4Q9QKS3_9GAMM</name>
<organism evidence="2 3">
    <name type="scientific">Phytopseudomonas daroniae</name>
    <dbReference type="NCBI Taxonomy" id="2487519"/>
    <lineage>
        <taxon>Bacteria</taxon>
        <taxon>Pseudomonadati</taxon>
        <taxon>Pseudomonadota</taxon>
        <taxon>Gammaproteobacteria</taxon>
        <taxon>Pseudomonadales</taxon>
        <taxon>Pseudomonadaceae</taxon>
        <taxon>Phytopseudomonas</taxon>
    </lineage>
</organism>
<keyword evidence="1" id="KW-0812">Transmembrane</keyword>
<proteinExistence type="predicted"/>
<keyword evidence="1" id="KW-1133">Transmembrane helix</keyword>
<keyword evidence="3" id="KW-1185">Reference proteome</keyword>
<evidence type="ECO:0000313" key="3">
    <source>
        <dbReference type="Proteomes" id="UP000292302"/>
    </source>
</evidence>
<sequence length="62" mass="6833">MTALRFIGLLFVFIGVLASSSAAIALLVLMLRFWPVLLVATLAFGLFAWLLKRADVQIVRQA</sequence>
<dbReference type="Proteomes" id="UP000292302">
    <property type="component" value="Unassembled WGS sequence"/>
</dbReference>
<dbReference type="AlphaFoldDB" id="A0A4Q9QKS3"/>
<accession>A0A4Q9QKS3</accession>
<evidence type="ECO:0000256" key="1">
    <source>
        <dbReference type="SAM" id="Phobius"/>
    </source>
</evidence>
<feature type="transmembrane region" description="Helical" evidence="1">
    <location>
        <begin position="32"/>
        <end position="51"/>
    </location>
</feature>
<reference evidence="2 3" key="1">
    <citation type="submission" date="2018-06" db="EMBL/GenBank/DDBJ databases">
        <title>Three novel Pseudomonas species isolated from symptomatic oak.</title>
        <authorList>
            <person name="Bueno-Gonzalez V."/>
            <person name="Brady C."/>
        </authorList>
    </citation>
    <scope>NUCLEOTIDE SEQUENCE [LARGE SCALE GENOMIC DNA]</scope>
    <source>
        <strain evidence="2 3">P9A</strain>
    </source>
</reference>
<evidence type="ECO:0000313" key="2">
    <source>
        <dbReference type="EMBL" id="TBU79370.1"/>
    </source>
</evidence>
<gene>
    <name evidence="2" type="ORF">DNK06_13250</name>
</gene>
<comment type="caution">
    <text evidence="2">The sequence shown here is derived from an EMBL/GenBank/DDBJ whole genome shotgun (WGS) entry which is preliminary data.</text>
</comment>